<evidence type="ECO:0000313" key="2">
    <source>
        <dbReference type="EMBL" id="MDJ1170066.1"/>
    </source>
</evidence>
<name>A0ABT7AT46_9CYAN</name>
<proteinExistence type="predicted"/>
<evidence type="ECO:0000256" key="1">
    <source>
        <dbReference type="SAM" id="Coils"/>
    </source>
</evidence>
<feature type="coiled-coil region" evidence="1">
    <location>
        <begin position="5"/>
        <end position="39"/>
    </location>
</feature>
<dbReference type="Proteomes" id="UP001235303">
    <property type="component" value="Unassembled WGS sequence"/>
</dbReference>
<sequence length="150" mass="17611">MAEDIRQWLDQIRQLQEQMRDLQQECDRAYASAANWQRLYETEAQQRRNDTQRTGEKIKQLKSRVQSLQQPKAQLSGNIAPVEEEVENLSPEEMKVKLVEILQERDRLLQTVSALSQALEREKEQHSQTRQNLTSALGDAIERLNQLKNR</sequence>
<feature type="coiled-coil region" evidence="1">
    <location>
        <begin position="105"/>
        <end position="150"/>
    </location>
</feature>
<comment type="caution">
    <text evidence="2">The sequence shown here is derived from an EMBL/GenBank/DDBJ whole genome shotgun (WGS) entry which is preliminary data.</text>
</comment>
<organism evidence="2 3">
    <name type="scientific">Roseofilum acuticapitatum BLCC-M154</name>
    <dbReference type="NCBI Taxonomy" id="3022444"/>
    <lineage>
        <taxon>Bacteria</taxon>
        <taxon>Bacillati</taxon>
        <taxon>Cyanobacteriota</taxon>
        <taxon>Cyanophyceae</taxon>
        <taxon>Desertifilales</taxon>
        <taxon>Desertifilaceae</taxon>
        <taxon>Roseofilum</taxon>
        <taxon>Roseofilum acuticapitatum</taxon>
    </lineage>
</organism>
<keyword evidence="3" id="KW-1185">Reference proteome</keyword>
<evidence type="ECO:0000313" key="3">
    <source>
        <dbReference type="Proteomes" id="UP001235303"/>
    </source>
</evidence>
<dbReference type="EMBL" id="JAQOSP010000080">
    <property type="protein sequence ID" value="MDJ1170066.1"/>
    <property type="molecule type" value="Genomic_DNA"/>
</dbReference>
<dbReference type="RefSeq" id="WP_283753823.1">
    <property type="nucleotide sequence ID" value="NZ_JAQOSP010000080.1"/>
</dbReference>
<reference evidence="2 3" key="1">
    <citation type="submission" date="2023-01" db="EMBL/GenBank/DDBJ databases">
        <title>Novel diversity within Roseofilum (Cyanobacteria; Desertifilaceae) from marine benthic mats with descriptions of four novel species.</title>
        <authorList>
            <person name="Wang Y."/>
            <person name="Berthold D.E."/>
            <person name="Hu J."/>
            <person name="Lefler F.W."/>
            <person name="Laughinghouse H.D. IV."/>
        </authorList>
    </citation>
    <scope>NUCLEOTIDE SEQUENCE [LARGE SCALE GENOMIC DNA]</scope>
    <source>
        <strain evidence="2 3">BLCC-M154</strain>
    </source>
</reference>
<protein>
    <submittedName>
        <fullName evidence="2">Uncharacterized protein</fullName>
    </submittedName>
</protein>
<keyword evidence="1" id="KW-0175">Coiled coil</keyword>
<accession>A0ABT7AT46</accession>
<gene>
    <name evidence="2" type="ORF">PMG71_11565</name>
</gene>